<feature type="region of interest" description="Disordered" evidence="1">
    <location>
        <begin position="100"/>
        <end position="372"/>
    </location>
</feature>
<feature type="compositionally biased region" description="Basic and acidic residues" evidence="1">
    <location>
        <begin position="257"/>
        <end position="302"/>
    </location>
</feature>
<feature type="compositionally biased region" description="Basic and acidic residues" evidence="1">
    <location>
        <begin position="100"/>
        <end position="116"/>
    </location>
</feature>
<dbReference type="SMART" id="SM00292">
    <property type="entry name" value="BRCT"/>
    <property type="match status" value="1"/>
</dbReference>
<accession>A0AAD5TYQ2</accession>
<comment type="caution">
    <text evidence="3">The sequence shown here is derived from an EMBL/GenBank/DDBJ whole genome shotgun (WGS) entry which is preliminary data.</text>
</comment>
<evidence type="ECO:0000256" key="1">
    <source>
        <dbReference type="SAM" id="MobiDB-lite"/>
    </source>
</evidence>
<dbReference type="AlphaFoldDB" id="A0AAD5TYQ2"/>
<gene>
    <name evidence="3" type="ORF">HK099_006564</name>
</gene>
<reference evidence="3" key="1">
    <citation type="submission" date="2020-05" db="EMBL/GenBank/DDBJ databases">
        <title>Phylogenomic resolution of chytrid fungi.</title>
        <authorList>
            <person name="Stajich J.E."/>
            <person name="Amses K."/>
            <person name="Simmons R."/>
            <person name="Seto K."/>
            <person name="Myers J."/>
            <person name="Bonds A."/>
            <person name="Quandt C.A."/>
            <person name="Barry K."/>
            <person name="Liu P."/>
            <person name="Grigoriev I."/>
            <person name="Longcore J.E."/>
            <person name="James T.Y."/>
        </authorList>
    </citation>
    <scope>NUCLEOTIDE SEQUENCE</scope>
    <source>
        <strain evidence="3">JEL0476</strain>
    </source>
</reference>
<dbReference type="Proteomes" id="UP001211065">
    <property type="component" value="Unassembled WGS sequence"/>
</dbReference>
<feature type="compositionally biased region" description="Acidic residues" evidence="1">
    <location>
        <begin position="182"/>
        <end position="192"/>
    </location>
</feature>
<dbReference type="SUPFAM" id="SSF52113">
    <property type="entry name" value="BRCT domain"/>
    <property type="match status" value="1"/>
</dbReference>
<feature type="compositionally biased region" description="Polar residues" evidence="1">
    <location>
        <begin position="345"/>
        <end position="359"/>
    </location>
</feature>
<organism evidence="3 4">
    <name type="scientific">Clydaea vesicula</name>
    <dbReference type="NCBI Taxonomy" id="447962"/>
    <lineage>
        <taxon>Eukaryota</taxon>
        <taxon>Fungi</taxon>
        <taxon>Fungi incertae sedis</taxon>
        <taxon>Chytridiomycota</taxon>
        <taxon>Chytridiomycota incertae sedis</taxon>
        <taxon>Chytridiomycetes</taxon>
        <taxon>Lobulomycetales</taxon>
        <taxon>Lobulomycetaceae</taxon>
        <taxon>Clydaea</taxon>
    </lineage>
</organism>
<dbReference type="Gene3D" id="3.40.50.10190">
    <property type="entry name" value="BRCT domain"/>
    <property type="match status" value="1"/>
</dbReference>
<dbReference type="EMBL" id="JADGJW010000577">
    <property type="protein sequence ID" value="KAJ3214998.1"/>
    <property type="molecule type" value="Genomic_DNA"/>
</dbReference>
<evidence type="ECO:0000313" key="3">
    <source>
        <dbReference type="EMBL" id="KAJ3214998.1"/>
    </source>
</evidence>
<sequence>MTEEETVAEQEVEALPLDSIFVCFSPKIEADVVAEFKESLKPLGGNVVGTVTKKCTHYIATADEWKQKTPNKSRMALDRKDVKIVSTEYLEISIKNKTPADESKYLLDTTRDEQENGSRSSVSRGGRERKPVSSYANEDSPSENENDYIDYPASKKGTPKRGKGTPRKRNSTSKKRKKAHDEDNETGSEEDNDVVRSPKAGTRTSKRTKKSVEESDKMDVASPEKETERGTSKSPEKSAAKEKSASPEKTGTKRKSMSPEKVSKALSKSPEKETPSSKKAKSPEKDITAKEKSKSPEKETTKTVRAKSKSPEKEVTNTTKAKSPEKNTPVMKKAKSKSPEKETQKVTSPQKEGTRANSKSPEKESTKVSMKG</sequence>
<dbReference type="PROSITE" id="PS50172">
    <property type="entry name" value="BRCT"/>
    <property type="match status" value="1"/>
</dbReference>
<name>A0AAD5TYQ2_9FUNG</name>
<keyword evidence="4" id="KW-1185">Reference proteome</keyword>
<dbReference type="InterPro" id="IPR036420">
    <property type="entry name" value="BRCT_dom_sf"/>
</dbReference>
<dbReference type="InterPro" id="IPR001357">
    <property type="entry name" value="BRCT_dom"/>
</dbReference>
<feature type="compositionally biased region" description="Basic and acidic residues" evidence="1">
    <location>
        <begin position="210"/>
        <end position="246"/>
    </location>
</feature>
<protein>
    <recommendedName>
        <fullName evidence="2">BRCT domain-containing protein</fullName>
    </recommendedName>
</protein>
<feature type="compositionally biased region" description="Basic residues" evidence="1">
    <location>
        <begin position="157"/>
        <end position="178"/>
    </location>
</feature>
<evidence type="ECO:0000259" key="2">
    <source>
        <dbReference type="PROSITE" id="PS50172"/>
    </source>
</evidence>
<proteinExistence type="predicted"/>
<dbReference type="Pfam" id="PF00533">
    <property type="entry name" value="BRCT"/>
    <property type="match status" value="1"/>
</dbReference>
<evidence type="ECO:0000313" key="4">
    <source>
        <dbReference type="Proteomes" id="UP001211065"/>
    </source>
</evidence>
<feature type="domain" description="BRCT" evidence="2">
    <location>
        <begin position="12"/>
        <end position="107"/>
    </location>
</feature>
<feature type="non-terminal residue" evidence="3">
    <location>
        <position position="1"/>
    </location>
</feature>